<comment type="caution">
    <text evidence="1">The sequence shown here is derived from an EMBL/GenBank/DDBJ whole genome shotgun (WGS) entry which is preliminary data.</text>
</comment>
<organism evidence="1 2">
    <name type="scientific">Trichonephila inaurata madagascariensis</name>
    <dbReference type="NCBI Taxonomy" id="2747483"/>
    <lineage>
        <taxon>Eukaryota</taxon>
        <taxon>Metazoa</taxon>
        <taxon>Ecdysozoa</taxon>
        <taxon>Arthropoda</taxon>
        <taxon>Chelicerata</taxon>
        <taxon>Arachnida</taxon>
        <taxon>Araneae</taxon>
        <taxon>Araneomorphae</taxon>
        <taxon>Entelegynae</taxon>
        <taxon>Araneoidea</taxon>
        <taxon>Nephilidae</taxon>
        <taxon>Trichonephila</taxon>
        <taxon>Trichonephila inaurata</taxon>
    </lineage>
</organism>
<name>A0A8X6IWF0_9ARAC</name>
<dbReference type="AlphaFoldDB" id="A0A8X6IWF0"/>
<dbReference type="Proteomes" id="UP000886998">
    <property type="component" value="Unassembled WGS sequence"/>
</dbReference>
<accession>A0A8X6IWF0</accession>
<dbReference type="EMBL" id="BMAV01027934">
    <property type="protein sequence ID" value="GFS63636.1"/>
    <property type="molecule type" value="Genomic_DNA"/>
</dbReference>
<keyword evidence="2" id="KW-1185">Reference proteome</keyword>
<sequence>MESMFRISNCLALSQSDTIPIRFGVYRRVGLVEIKKTERSERHSWPGFDQKLSARILACYALGTRVLFLVANGSGEIISLHLELVNIVSVEILSSLVFGCV</sequence>
<dbReference type="OrthoDB" id="10382513at2759"/>
<gene>
    <name evidence="1" type="ORF">TNIN_442911</name>
</gene>
<proteinExistence type="predicted"/>
<evidence type="ECO:0000313" key="2">
    <source>
        <dbReference type="Proteomes" id="UP000886998"/>
    </source>
</evidence>
<evidence type="ECO:0000313" key="1">
    <source>
        <dbReference type="EMBL" id="GFS63636.1"/>
    </source>
</evidence>
<protein>
    <submittedName>
        <fullName evidence="1">Uncharacterized protein</fullName>
    </submittedName>
</protein>
<reference evidence="1" key="1">
    <citation type="submission" date="2020-08" db="EMBL/GenBank/DDBJ databases">
        <title>Multicomponent nature underlies the extraordinary mechanical properties of spider dragline silk.</title>
        <authorList>
            <person name="Kono N."/>
            <person name="Nakamura H."/>
            <person name="Mori M."/>
            <person name="Yoshida Y."/>
            <person name="Ohtoshi R."/>
            <person name="Malay A.D."/>
            <person name="Moran D.A.P."/>
            <person name="Tomita M."/>
            <person name="Numata K."/>
            <person name="Arakawa K."/>
        </authorList>
    </citation>
    <scope>NUCLEOTIDE SEQUENCE</scope>
</reference>